<sequence length="449" mass="48371">MPGALEVLAAISRFIPAVERPARRPSLPMRLLVTFIVLILYYVMTVVPLYGVTPGPETGGLLLAEIILGMSFGTLATLGIGPIVTAGLVLEVLVGTGLLKLDLTNPRDRRIYMGAQKTLALIFAAFEALAYAAGCAFWVVQGVCAADLATRLLIVPQLVFATLVIIWFDEMLQRGWGIGSALSLFILAGVAKSIVLRILSPDVGVIPYIIATGDILGALVRRPPYADLVGLVATFVLIAIIAYMQLMRVEIPVTGPRLRGIKTRIPLNFIYVTNIPILLVAIVVADLGVFARMAAGLGAVHIAEAINVLHYYVSTPRGLVELVSDPVRAATSAAAWILLSIFFGKLWVELAGLSPSKQAENLIRSGFEIPGLRRNKKILESILARYIYPLTLLSSIIVGLLAVIADFLGAYGTGSGLLLATGIAINFYQLLVYERTLEMYPLLRRLLGE</sequence>
<keyword evidence="3" id="KW-0813">Transport</keyword>
<dbReference type="HOGENOM" id="CLU_031763_3_0_2"/>
<evidence type="ECO:0000256" key="1">
    <source>
        <dbReference type="ARBA" id="ARBA00004141"/>
    </source>
</evidence>
<dbReference type="InterPro" id="IPR030659">
    <property type="entry name" value="SecY_CS"/>
</dbReference>
<dbReference type="FunCoup" id="G0ECG8">
    <property type="interactions" value="185"/>
</dbReference>
<feature type="transmembrane region" description="Helical" evidence="10">
    <location>
        <begin position="119"/>
        <end position="140"/>
    </location>
</feature>
<reference evidence="11 12" key="1">
    <citation type="journal article" date="2011" name="Stand. Genomic Sci.">
        <title>Complete genome sequence of the hyperthermophilic chemolithoautotroph Pyrolobus fumarii type strain (1A).</title>
        <authorList>
            <person name="Anderson I."/>
            <person name="Goker M."/>
            <person name="Nolan M."/>
            <person name="Lucas S."/>
            <person name="Hammon N."/>
            <person name="Deshpande S."/>
            <person name="Cheng J.F."/>
            <person name="Tapia R."/>
            <person name="Han C."/>
            <person name="Goodwin L."/>
            <person name="Pitluck S."/>
            <person name="Huntemann M."/>
            <person name="Liolios K."/>
            <person name="Ivanova N."/>
            <person name="Pagani I."/>
            <person name="Mavromatis K."/>
            <person name="Ovchinikova G."/>
            <person name="Pati A."/>
            <person name="Chen A."/>
            <person name="Palaniappan K."/>
            <person name="Land M."/>
            <person name="Hauser L."/>
            <person name="Brambilla E.M."/>
            <person name="Huber H."/>
            <person name="Yasawong M."/>
            <person name="Rohde M."/>
            <person name="Spring S."/>
            <person name="Abt B."/>
            <person name="Sikorski J."/>
            <person name="Wirth R."/>
            <person name="Detter J.C."/>
            <person name="Woyke T."/>
            <person name="Bristow J."/>
            <person name="Eisen J.A."/>
            <person name="Markowitz V."/>
            <person name="Hugenholtz P."/>
            <person name="Kyrpides N.C."/>
            <person name="Klenk H.P."/>
            <person name="Lapidus A."/>
        </authorList>
    </citation>
    <scope>NUCLEOTIDE SEQUENCE [LARGE SCALE GENOMIC DNA]</scope>
    <source>
        <strain evidence="12">DSM 11204 / 1A</strain>
    </source>
</reference>
<protein>
    <submittedName>
        <fullName evidence="11">SecY protein</fullName>
    </submittedName>
</protein>
<feature type="transmembrane region" description="Helical" evidence="10">
    <location>
        <begin position="152"/>
        <end position="168"/>
    </location>
</feature>
<dbReference type="AlphaFoldDB" id="G0ECG8"/>
<dbReference type="GeneID" id="11138871"/>
<keyword evidence="6 10" id="KW-1133">Transmembrane helix</keyword>
<evidence type="ECO:0000256" key="6">
    <source>
        <dbReference type="ARBA" id="ARBA00022989"/>
    </source>
</evidence>
<keyword evidence="4 10" id="KW-0812">Transmembrane</keyword>
<dbReference type="eggNOG" id="arCOG04169">
    <property type="taxonomic scope" value="Archaea"/>
</dbReference>
<keyword evidence="5" id="KW-0653">Protein transport</keyword>
<dbReference type="Proteomes" id="UP000001037">
    <property type="component" value="Chromosome"/>
</dbReference>
<dbReference type="PIRSF" id="PIRSF004557">
    <property type="entry name" value="SecY"/>
    <property type="match status" value="1"/>
</dbReference>
<dbReference type="Gene3D" id="1.10.3370.10">
    <property type="entry name" value="SecY subunit domain"/>
    <property type="match status" value="1"/>
</dbReference>
<evidence type="ECO:0000256" key="8">
    <source>
        <dbReference type="ARBA" id="ARBA00023136"/>
    </source>
</evidence>
<dbReference type="PROSITE" id="PS00755">
    <property type="entry name" value="SECY_1"/>
    <property type="match status" value="1"/>
</dbReference>
<gene>
    <name evidence="11" type="ordered locus">Pyrfu_1682</name>
</gene>
<dbReference type="PRINTS" id="PR00303">
    <property type="entry name" value="SECYTRNLCASE"/>
</dbReference>
<dbReference type="InParanoid" id="G0ECG8"/>
<evidence type="ECO:0000256" key="2">
    <source>
        <dbReference type="ARBA" id="ARBA00005751"/>
    </source>
</evidence>
<name>G0ECG8_PYRF1</name>
<evidence type="ECO:0000256" key="7">
    <source>
        <dbReference type="ARBA" id="ARBA00023010"/>
    </source>
</evidence>
<dbReference type="KEGG" id="pfm:Pyrfu_1682"/>
<dbReference type="RefSeq" id="WP_014027215.1">
    <property type="nucleotide sequence ID" value="NC_015931.1"/>
</dbReference>
<dbReference type="PANTHER" id="PTHR10906">
    <property type="entry name" value="SECY/SEC61-ALPHA FAMILY MEMBER"/>
    <property type="match status" value="1"/>
</dbReference>
<comment type="subcellular location">
    <subcellularLocation>
        <location evidence="1">Membrane</location>
        <topology evidence="1">Multi-pass membrane protein</topology>
    </subcellularLocation>
</comment>
<dbReference type="OrthoDB" id="371914at2157"/>
<feature type="transmembrane region" description="Helical" evidence="10">
    <location>
        <begin position="333"/>
        <end position="354"/>
    </location>
</feature>
<evidence type="ECO:0000256" key="3">
    <source>
        <dbReference type="ARBA" id="ARBA00022448"/>
    </source>
</evidence>
<feature type="transmembrane region" description="Helical" evidence="10">
    <location>
        <begin position="228"/>
        <end position="246"/>
    </location>
</feature>
<dbReference type="SUPFAM" id="SSF103491">
    <property type="entry name" value="Preprotein translocase SecY subunit"/>
    <property type="match status" value="1"/>
</dbReference>
<evidence type="ECO:0000256" key="9">
    <source>
        <dbReference type="RuleBase" id="RU004349"/>
    </source>
</evidence>
<feature type="transmembrane region" description="Helical" evidence="10">
    <location>
        <begin position="31"/>
        <end position="52"/>
    </location>
</feature>
<dbReference type="Pfam" id="PF00344">
    <property type="entry name" value="SecY"/>
    <property type="match status" value="1"/>
</dbReference>
<feature type="transmembrane region" description="Helical" evidence="10">
    <location>
        <begin position="175"/>
        <end position="199"/>
    </location>
</feature>
<accession>G0ECG8</accession>
<dbReference type="InterPro" id="IPR002208">
    <property type="entry name" value="SecY/SEC61-alpha"/>
</dbReference>
<dbReference type="NCBIfam" id="NF006341">
    <property type="entry name" value="PRK08568.1-5"/>
    <property type="match status" value="1"/>
</dbReference>
<keyword evidence="12" id="KW-1185">Reference proteome</keyword>
<evidence type="ECO:0000256" key="10">
    <source>
        <dbReference type="SAM" id="Phobius"/>
    </source>
</evidence>
<dbReference type="STRING" id="694429.Pyrfu_1682"/>
<dbReference type="GO" id="GO:0015031">
    <property type="term" value="P:protein transport"/>
    <property type="evidence" value="ECO:0007669"/>
    <property type="project" value="UniProtKB-KW"/>
</dbReference>
<evidence type="ECO:0000313" key="12">
    <source>
        <dbReference type="Proteomes" id="UP000001037"/>
    </source>
</evidence>
<feature type="transmembrane region" description="Helical" evidence="10">
    <location>
        <begin position="72"/>
        <end position="99"/>
    </location>
</feature>
<feature type="transmembrane region" description="Helical" evidence="10">
    <location>
        <begin position="383"/>
        <end position="405"/>
    </location>
</feature>
<comment type="similarity">
    <text evidence="2 9">Belongs to the SecY/SEC61-alpha family.</text>
</comment>
<evidence type="ECO:0000256" key="4">
    <source>
        <dbReference type="ARBA" id="ARBA00022692"/>
    </source>
</evidence>
<keyword evidence="7" id="KW-0811">Translocation</keyword>
<feature type="transmembrane region" description="Helical" evidence="10">
    <location>
        <begin position="411"/>
        <end position="433"/>
    </location>
</feature>
<dbReference type="InterPro" id="IPR023201">
    <property type="entry name" value="SecY_dom_sf"/>
</dbReference>
<evidence type="ECO:0000313" key="11">
    <source>
        <dbReference type="EMBL" id="AEM39538.1"/>
    </source>
</evidence>
<evidence type="ECO:0000256" key="5">
    <source>
        <dbReference type="ARBA" id="ARBA00022927"/>
    </source>
</evidence>
<keyword evidence="8 10" id="KW-0472">Membrane</keyword>
<feature type="transmembrane region" description="Helical" evidence="10">
    <location>
        <begin position="266"/>
        <end position="287"/>
    </location>
</feature>
<proteinExistence type="inferred from homology"/>
<dbReference type="GO" id="GO:0016020">
    <property type="term" value="C:membrane"/>
    <property type="evidence" value="ECO:0007669"/>
    <property type="project" value="UniProtKB-SubCell"/>
</dbReference>
<organism evidence="11 12">
    <name type="scientific">Pyrolobus fumarii (strain DSM 11204 / 1A)</name>
    <dbReference type="NCBI Taxonomy" id="694429"/>
    <lineage>
        <taxon>Archaea</taxon>
        <taxon>Thermoproteota</taxon>
        <taxon>Thermoprotei</taxon>
        <taxon>Desulfurococcales</taxon>
        <taxon>Pyrodictiaceae</taxon>
        <taxon>Pyrolobus</taxon>
    </lineage>
</organism>
<dbReference type="EMBL" id="CP002838">
    <property type="protein sequence ID" value="AEM39538.1"/>
    <property type="molecule type" value="Genomic_DNA"/>
</dbReference>